<dbReference type="Pfam" id="PF00618">
    <property type="entry name" value="RasGEF_N"/>
    <property type="match status" value="1"/>
</dbReference>
<dbReference type="SUPFAM" id="SSF48350">
    <property type="entry name" value="GTPase activation domain, GAP"/>
    <property type="match status" value="1"/>
</dbReference>
<name>L8HDG2_ACACF</name>
<feature type="non-terminal residue" evidence="9">
    <location>
        <position position="723"/>
    </location>
</feature>
<dbReference type="InterPro" id="IPR014741">
    <property type="entry name" value="Adaptor_Cbl_EF_hand-like"/>
</dbReference>
<dbReference type="GO" id="GO:0007264">
    <property type="term" value="P:small GTPase-mediated signal transduction"/>
    <property type="evidence" value="ECO:0007669"/>
    <property type="project" value="TreeGrafter"/>
</dbReference>
<dbReference type="Proteomes" id="UP000011083">
    <property type="component" value="Unassembled WGS sequence"/>
</dbReference>
<evidence type="ECO:0000259" key="6">
    <source>
        <dbReference type="PROSITE" id="PS50212"/>
    </source>
</evidence>
<organism evidence="9 10">
    <name type="scientific">Acanthamoeba castellanii (strain ATCC 30010 / Neff)</name>
    <dbReference type="NCBI Taxonomy" id="1257118"/>
    <lineage>
        <taxon>Eukaryota</taxon>
        <taxon>Amoebozoa</taxon>
        <taxon>Discosea</taxon>
        <taxon>Longamoebia</taxon>
        <taxon>Centramoebida</taxon>
        <taxon>Acanthamoebidae</taxon>
        <taxon>Acanthamoeba</taxon>
    </lineage>
</organism>
<dbReference type="GO" id="GO:0005509">
    <property type="term" value="F:calcium ion binding"/>
    <property type="evidence" value="ECO:0007669"/>
    <property type="project" value="InterPro"/>
</dbReference>
<evidence type="ECO:0000259" key="7">
    <source>
        <dbReference type="PROSITE" id="PS50238"/>
    </source>
</evidence>
<feature type="domain" description="N-terminal Ras-GEF" evidence="6">
    <location>
        <begin position="644"/>
        <end position="723"/>
    </location>
</feature>
<dbReference type="GO" id="GO:0001784">
    <property type="term" value="F:phosphotyrosine residue binding"/>
    <property type="evidence" value="ECO:0007669"/>
    <property type="project" value="InterPro"/>
</dbReference>
<dbReference type="InterPro" id="IPR024159">
    <property type="entry name" value="Cbl_PTB"/>
</dbReference>
<dbReference type="Gene3D" id="1.20.870.10">
    <property type="entry name" value="Son of sevenless (SoS) protein Chain: S domain 1"/>
    <property type="match status" value="1"/>
</dbReference>
<evidence type="ECO:0000259" key="8">
    <source>
        <dbReference type="PROSITE" id="PS51506"/>
    </source>
</evidence>
<keyword evidence="4" id="KW-0727">SH2 domain</keyword>
<dbReference type="RefSeq" id="XP_004351575.1">
    <property type="nucleotide sequence ID" value="XM_004351523.1"/>
</dbReference>
<gene>
    <name evidence="9" type="ORF">ACA1_149870</name>
</gene>
<dbReference type="GO" id="GO:0005085">
    <property type="term" value="F:guanyl-nucleotide exchange factor activity"/>
    <property type="evidence" value="ECO:0007669"/>
    <property type="project" value="UniProtKB-KW"/>
</dbReference>
<dbReference type="InterPro" id="IPR008936">
    <property type="entry name" value="Rho_GTPase_activation_prot"/>
</dbReference>
<feature type="domain" description="Rho-GAP" evidence="7">
    <location>
        <begin position="432"/>
        <end position="623"/>
    </location>
</feature>
<dbReference type="GO" id="GO:0005737">
    <property type="term" value="C:cytoplasm"/>
    <property type="evidence" value="ECO:0007669"/>
    <property type="project" value="TreeGrafter"/>
</dbReference>
<evidence type="ECO:0000256" key="2">
    <source>
        <dbReference type="ARBA" id="ARBA00022837"/>
    </source>
</evidence>
<evidence type="ECO:0000256" key="4">
    <source>
        <dbReference type="PROSITE-ProRule" id="PRU00191"/>
    </source>
</evidence>
<dbReference type="InterPro" id="IPR000651">
    <property type="entry name" value="Ras-like_Gua-exchang_fac_N"/>
</dbReference>
<dbReference type="PROSITE" id="PS50001">
    <property type="entry name" value="SH2"/>
    <property type="match status" value="2"/>
</dbReference>
<protein>
    <submittedName>
        <fullName evidence="9">RhoGAP domain containing protein</fullName>
    </submittedName>
</protein>
<dbReference type="GeneID" id="14923758"/>
<dbReference type="InterPro" id="IPR011992">
    <property type="entry name" value="EF-hand-dom_pair"/>
</dbReference>
<dbReference type="EMBL" id="KB007870">
    <property type="protein sequence ID" value="ELR22798.1"/>
    <property type="molecule type" value="Genomic_DNA"/>
</dbReference>
<feature type="domain" description="SH2" evidence="5">
    <location>
        <begin position="200"/>
        <end position="282"/>
    </location>
</feature>
<proteinExistence type="predicted"/>
<evidence type="ECO:0000256" key="3">
    <source>
        <dbReference type="PROSITE-ProRule" id="PRU00135"/>
    </source>
</evidence>
<dbReference type="Pfam" id="PF00620">
    <property type="entry name" value="RhoGAP"/>
    <property type="match status" value="1"/>
</dbReference>
<dbReference type="PROSITE" id="PS50238">
    <property type="entry name" value="RHOGAP"/>
    <property type="match status" value="1"/>
</dbReference>
<dbReference type="InterPro" id="IPR000980">
    <property type="entry name" value="SH2"/>
</dbReference>
<reference evidence="9 10" key="1">
    <citation type="journal article" date="2013" name="Genome Biol.">
        <title>Genome of Acanthamoeba castellanii highlights extensive lateral gene transfer and early evolution of tyrosine kinase signaling.</title>
        <authorList>
            <person name="Clarke M."/>
            <person name="Lohan A.J."/>
            <person name="Liu B."/>
            <person name="Lagkouvardos I."/>
            <person name="Roy S."/>
            <person name="Zafar N."/>
            <person name="Bertelli C."/>
            <person name="Schilde C."/>
            <person name="Kianianmomeni A."/>
            <person name="Burglin T.R."/>
            <person name="Frech C."/>
            <person name="Turcotte B."/>
            <person name="Kopec K.O."/>
            <person name="Synnott J.M."/>
            <person name="Choo C."/>
            <person name="Paponov I."/>
            <person name="Finkler A."/>
            <person name="Soon Heng Tan C."/>
            <person name="Hutchins A.P."/>
            <person name="Weinmeier T."/>
            <person name="Rattei T."/>
            <person name="Chu J.S."/>
            <person name="Gimenez G."/>
            <person name="Irimia M."/>
            <person name="Rigden D.J."/>
            <person name="Fitzpatrick D.A."/>
            <person name="Lorenzo-Morales J."/>
            <person name="Bateman A."/>
            <person name="Chiu C.H."/>
            <person name="Tang P."/>
            <person name="Hegemann P."/>
            <person name="Fromm H."/>
            <person name="Raoult D."/>
            <person name="Greub G."/>
            <person name="Miranda-Saavedra D."/>
            <person name="Chen N."/>
            <person name="Nash P."/>
            <person name="Ginger M.L."/>
            <person name="Horn M."/>
            <person name="Schaap P."/>
            <person name="Caler L."/>
            <person name="Loftus B."/>
        </authorList>
    </citation>
    <scope>NUCLEOTIDE SEQUENCE [LARGE SCALE GENOMIC DNA]</scope>
    <source>
        <strain evidence="9 10">Neff</strain>
    </source>
</reference>
<dbReference type="CDD" id="cd06224">
    <property type="entry name" value="REM"/>
    <property type="match status" value="1"/>
</dbReference>
<evidence type="ECO:0000259" key="5">
    <source>
        <dbReference type="PROSITE" id="PS50001"/>
    </source>
</evidence>
<dbReference type="PROSITE" id="PS50212">
    <property type="entry name" value="RASGEF_NTER"/>
    <property type="match status" value="1"/>
</dbReference>
<keyword evidence="10" id="KW-1185">Reference proteome</keyword>
<dbReference type="CDD" id="cd00159">
    <property type="entry name" value="RhoGAP"/>
    <property type="match status" value="1"/>
</dbReference>
<dbReference type="SUPFAM" id="SSF47473">
    <property type="entry name" value="EF-hand"/>
    <property type="match status" value="1"/>
</dbReference>
<dbReference type="SMART" id="SM00324">
    <property type="entry name" value="RhoGAP"/>
    <property type="match status" value="1"/>
</dbReference>
<dbReference type="SMART" id="SM00252">
    <property type="entry name" value="SH2"/>
    <property type="match status" value="2"/>
</dbReference>
<dbReference type="KEGG" id="acan:ACA1_149870"/>
<dbReference type="Pfam" id="PF00017">
    <property type="entry name" value="SH2"/>
    <property type="match status" value="2"/>
</dbReference>
<keyword evidence="2" id="KW-0106">Calcium</keyword>
<keyword evidence="3" id="KW-0344">Guanine-nucleotide releasing factor</keyword>
<keyword evidence="1" id="KW-0479">Metal-binding</keyword>
<dbReference type="VEuPathDB" id="AmoebaDB:ACA1_149870"/>
<feature type="domain" description="SH2" evidence="5">
    <location>
        <begin position="297"/>
        <end position="373"/>
    </location>
</feature>
<dbReference type="SUPFAM" id="SSF55550">
    <property type="entry name" value="SH2 domain"/>
    <property type="match status" value="2"/>
</dbReference>
<dbReference type="Gene3D" id="1.10.238.10">
    <property type="entry name" value="EF-hand"/>
    <property type="match status" value="1"/>
</dbReference>
<dbReference type="SUPFAM" id="SSF48366">
    <property type="entry name" value="Ras GEF"/>
    <property type="match status" value="1"/>
</dbReference>
<dbReference type="PANTHER" id="PTHR45808:SF2">
    <property type="entry name" value="RHO GTPASE-ACTIVATING PROTEIN 68F"/>
    <property type="match status" value="1"/>
</dbReference>
<dbReference type="OrthoDB" id="10013007at2759"/>
<dbReference type="PANTHER" id="PTHR45808">
    <property type="entry name" value="RHO GTPASE-ACTIVATING PROTEIN 68F"/>
    <property type="match status" value="1"/>
</dbReference>
<dbReference type="GO" id="GO:0005096">
    <property type="term" value="F:GTPase activator activity"/>
    <property type="evidence" value="ECO:0007669"/>
    <property type="project" value="TreeGrafter"/>
</dbReference>
<dbReference type="PROSITE" id="PS51506">
    <property type="entry name" value="CBL_PTB"/>
    <property type="match status" value="1"/>
</dbReference>
<evidence type="ECO:0000313" key="10">
    <source>
        <dbReference type="Proteomes" id="UP000011083"/>
    </source>
</evidence>
<evidence type="ECO:0000313" key="9">
    <source>
        <dbReference type="EMBL" id="ELR22798.1"/>
    </source>
</evidence>
<accession>L8HDG2</accession>
<dbReference type="Gene3D" id="3.30.505.10">
    <property type="entry name" value="SH2 domain"/>
    <property type="match status" value="2"/>
</dbReference>
<dbReference type="Pfam" id="PF02761">
    <property type="entry name" value="Cbl_N2"/>
    <property type="match status" value="1"/>
</dbReference>
<dbReference type="InterPro" id="IPR000198">
    <property type="entry name" value="RhoGAP_dom"/>
</dbReference>
<feature type="domain" description="Cbl-PTB" evidence="8">
    <location>
        <begin position="1"/>
        <end position="282"/>
    </location>
</feature>
<dbReference type="InterPro" id="IPR023578">
    <property type="entry name" value="Ras_GEF_dom_sf"/>
</dbReference>
<dbReference type="Gene3D" id="1.10.555.10">
    <property type="entry name" value="Rho GTPase activation protein"/>
    <property type="match status" value="1"/>
</dbReference>
<dbReference type="CDD" id="cd00173">
    <property type="entry name" value="SH2"/>
    <property type="match status" value="2"/>
</dbReference>
<dbReference type="AlphaFoldDB" id="L8HDG2"/>
<evidence type="ECO:0000256" key="1">
    <source>
        <dbReference type="ARBA" id="ARBA00022723"/>
    </source>
</evidence>
<sequence length="723" mass="81773">MERFVYMEKSKAEREGPEKRAQRLMATVADTVETLAAVLGEEGELVLDELVALAGRFNLLVKAFRDSPLFGQHAFNPRRRRVLQQLNNHLHHRYVNLLHLLADPDATLPSLHLGLLHDPAVRAFWQAATPHFMLGWAEFLQQWELQFPAWPPAYSQQLQEVLDFSGSGFVSAYQFGQFVQGFGPFADLPTNFVEVVKQPWFHGYISFQDTVRLLSQEPVGTFLIRQREMLPGTFALCFVMPRNKVFQIPITPNEPHGFKLKDDNDQYVEFKQLEEIVGAYQQLLRVPFSSSVNREPWFFGDLSGAETVGLLTGLPPGTFLVRFSAQHAHCLSAAYVDPSGDITHALITKSSLGYHHGDDDVFPTLHALLAAYQAVLVHPCVEPDLVQQLCEEVRTQARIFKAAEDAADSRDDADDGEVVEGKKKMPHKVFGESLVDTMRNNTKYPIPYVAEQCILYLNQHIKLPQLFLTPATQSEVDQLKELFNKGRDVDLFLCTNPHLIAALLLEYLRELPEPLLCADGLFQGFMGVPKLPEEQQAPELAGLVAKLPEEHVQVLRYLFQLFQRLARPELAKDNAFDAEEVSNVVGPCILRDPNANGRPPSKREAKHIVLLTKMIIAAPHTFIPRLDTVSLDWVEGDGIVLTPNRRQVKSGTKEKLVETLYSPGELNSSSVPAYVPKFMLTYRSFMTGKELLTILMRKFEELQEKGDDDSRKKILRICNFLKQ</sequence>
<dbReference type="InterPro" id="IPR036860">
    <property type="entry name" value="SH2_dom_sf"/>
</dbReference>